<dbReference type="KEGG" id="sshi:J5U23_01494"/>
<sequence length="55" mass="6710">MKPYESPTPYVTIGTYPYPFSYTYYIYMMESNITYNIGGSHKHLPYYYFYINYTT</sequence>
<evidence type="ECO:0000313" key="2">
    <source>
        <dbReference type="Proteomes" id="UP000694018"/>
    </source>
</evidence>
<dbReference type="RefSeq" id="WP_218267408.1">
    <property type="nucleotide sequence ID" value="NZ_CP077717.1"/>
</dbReference>
<gene>
    <name evidence="1" type="ORF">J5U23_01494</name>
</gene>
<dbReference type="Proteomes" id="UP000694018">
    <property type="component" value="Chromosome"/>
</dbReference>
<proteinExistence type="predicted"/>
<evidence type="ECO:0000313" key="1">
    <source>
        <dbReference type="EMBL" id="QXJ28625.1"/>
    </source>
</evidence>
<protein>
    <submittedName>
        <fullName evidence="1">Uncharacterized protein</fullName>
    </submittedName>
</protein>
<organism evidence="1 2">
    <name type="scientific">Saccharolobus shibatae (strain ATCC 51178 / DSM 5389 / JCM 8931 / NBRC 15437 / B12)</name>
    <name type="common">Sulfolobus shibatae</name>
    <dbReference type="NCBI Taxonomy" id="523848"/>
    <lineage>
        <taxon>Archaea</taxon>
        <taxon>Thermoproteota</taxon>
        <taxon>Thermoprotei</taxon>
        <taxon>Sulfolobales</taxon>
        <taxon>Sulfolobaceae</taxon>
        <taxon>Saccharolobus</taxon>
    </lineage>
</organism>
<dbReference type="AlphaFoldDB" id="A0A8F5BNM6"/>
<dbReference type="GeneID" id="65563067"/>
<dbReference type="EMBL" id="CP077717">
    <property type="protein sequence ID" value="QXJ28625.1"/>
    <property type="molecule type" value="Genomic_DNA"/>
</dbReference>
<name>A0A8F5BNM6_SACSH</name>
<accession>A0A8F5BNM6</accession>
<reference evidence="1" key="1">
    <citation type="journal article" date="2021" name="Environ. Microbiol.">
        <title>New insights into the diversity and evolution of the archaeal mobilome from three complete genomes of Saccharolobus shibatae.</title>
        <authorList>
            <person name="Medvedeva S."/>
            <person name="Brandt D."/>
            <person name="Cvirkaite-Krupovic V."/>
            <person name="Liu Y."/>
            <person name="Severinov K."/>
            <person name="Ishino S."/>
            <person name="Ishino Y."/>
            <person name="Prangishvili D."/>
            <person name="Kalinowski J."/>
            <person name="Krupovic M."/>
        </authorList>
    </citation>
    <scope>NUCLEOTIDE SEQUENCE</scope>
    <source>
        <strain evidence="1">B12</strain>
    </source>
</reference>